<keyword evidence="2" id="KW-0732">Signal</keyword>
<reference evidence="3" key="1">
    <citation type="submission" date="2022-01" db="EMBL/GenBank/DDBJ databases">
        <authorList>
            <person name="King R."/>
        </authorList>
    </citation>
    <scope>NUCLEOTIDE SEQUENCE</scope>
</reference>
<dbReference type="AlphaFoldDB" id="A0A9N9TIF3"/>
<dbReference type="Proteomes" id="UP001153712">
    <property type="component" value="Chromosome 2"/>
</dbReference>
<accession>A0A9N9TIF3</accession>
<gene>
    <name evidence="3" type="ORF">PHYEVI_LOCUS5117</name>
</gene>
<feature type="compositionally biased region" description="Low complexity" evidence="1">
    <location>
        <begin position="40"/>
        <end position="50"/>
    </location>
</feature>
<organism evidence="3 4">
    <name type="scientific">Phyllotreta striolata</name>
    <name type="common">Striped flea beetle</name>
    <name type="synonym">Crioceris striolata</name>
    <dbReference type="NCBI Taxonomy" id="444603"/>
    <lineage>
        <taxon>Eukaryota</taxon>
        <taxon>Metazoa</taxon>
        <taxon>Ecdysozoa</taxon>
        <taxon>Arthropoda</taxon>
        <taxon>Hexapoda</taxon>
        <taxon>Insecta</taxon>
        <taxon>Pterygota</taxon>
        <taxon>Neoptera</taxon>
        <taxon>Endopterygota</taxon>
        <taxon>Coleoptera</taxon>
        <taxon>Polyphaga</taxon>
        <taxon>Cucujiformia</taxon>
        <taxon>Chrysomeloidea</taxon>
        <taxon>Chrysomelidae</taxon>
        <taxon>Galerucinae</taxon>
        <taxon>Alticini</taxon>
        <taxon>Phyllotreta</taxon>
    </lineage>
</organism>
<protein>
    <submittedName>
        <fullName evidence="3">Uncharacterized protein</fullName>
    </submittedName>
</protein>
<evidence type="ECO:0000313" key="3">
    <source>
        <dbReference type="EMBL" id="CAG9858730.1"/>
    </source>
</evidence>
<sequence>MKNLILILCIAASAMAQRPSYAGLSAKGVPGLASRFRTDSSSGSSSSGIGSRNGGTDGNNVNIPYDEYMANRYNEWPRENRPFSHTNAEVIRQHLGRPSSSTVNQPNGSGNGATSGNSLGSNQSKPNQVLNSRFGGSSNPQTNNNSFSIVMNGQWRTYRYNEITDSWVRSQ</sequence>
<evidence type="ECO:0000256" key="1">
    <source>
        <dbReference type="SAM" id="MobiDB-lite"/>
    </source>
</evidence>
<feature type="compositionally biased region" description="Low complexity" evidence="1">
    <location>
        <begin position="112"/>
        <end position="122"/>
    </location>
</feature>
<dbReference type="EMBL" id="OU900095">
    <property type="protein sequence ID" value="CAG9858730.1"/>
    <property type="molecule type" value="Genomic_DNA"/>
</dbReference>
<proteinExistence type="predicted"/>
<dbReference type="OrthoDB" id="6612236at2759"/>
<evidence type="ECO:0000313" key="4">
    <source>
        <dbReference type="Proteomes" id="UP001153712"/>
    </source>
</evidence>
<name>A0A9N9TIF3_PHYSR</name>
<feature type="region of interest" description="Disordered" evidence="1">
    <location>
        <begin position="95"/>
        <end position="148"/>
    </location>
</feature>
<feature type="compositionally biased region" description="Polar residues" evidence="1">
    <location>
        <begin position="123"/>
        <end position="148"/>
    </location>
</feature>
<keyword evidence="4" id="KW-1185">Reference proteome</keyword>
<feature type="region of interest" description="Disordered" evidence="1">
    <location>
        <begin position="35"/>
        <end position="63"/>
    </location>
</feature>
<evidence type="ECO:0000256" key="2">
    <source>
        <dbReference type="SAM" id="SignalP"/>
    </source>
</evidence>
<feature type="signal peptide" evidence="2">
    <location>
        <begin position="1"/>
        <end position="16"/>
    </location>
</feature>
<feature type="chain" id="PRO_5040281177" evidence="2">
    <location>
        <begin position="17"/>
        <end position="171"/>
    </location>
</feature>